<protein>
    <submittedName>
        <fullName evidence="2 4">Uncharacterized protein</fullName>
    </submittedName>
</protein>
<feature type="region of interest" description="Disordered" evidence="1">
    <location>
        <begin position="103"/>
        <end position="122"/>
    </location>
</feature>
<feature type="region of interest" description="Disordered" evidence="1">
    <location>
        <begin position="47"/>
        <end position="72"/>
    </location>
</feature>
<dbReference type="Proteomes" id="UP000274131">
    <property type="component" value="Unassembled WGS sequence"/>
</dbReference>
<dbReference type="EMBL" id="UXUI01010078">
    <property type="protein sequence ID" value="VDD94729.1"/>
    <property type="molecule type" value="Genomic_DNA"/>
</dbReference>
<feature type="compositionally biased region" description="Polar residues" evidence="1">
    <location>
        <begin position="245"/>
        <end position="264"/>
    </location>
</feature>
<feature type="compositionally biased region" description="Low complexity" evidence="1">
    <location>
        <begin position="47"/>
        <end position="58"/>
    </location>
</feature>
<keyword evidence="3" id="KW-1185">Reference proteome</keyword>
<accession>A0A0N4VH34</accession>
<sequence length="286" mass="31519">MPVLCCNARRRKDKSEANSPDSQYKKGLFGLMFAKIDEFESLTPLMTTPESTDDSTPSNKVSMIPVDQSPPLPRRLSAGKTFIVPLATSRGFLERSPAVAVLDPPDGRVNSGDGTTKSCATIPEDDETAYTPTEAVRVDGDLISIDRTSASCMETRTNRYYSRTAIPMPTATPAFEIPTPLYAPPPPPDRFRPMLFVRSPKNFTRRDFHPVDTNPIINNNNDISNNYSNMRKSSTCDSITSFSSPDESSYGTNSPLDTSNSISDNVYFPADADFETETKPKFVEEG</sequence>
<reference evidence="2 3" key="2">
    <citation type="submission" date="2018-10" db="EMBL/GenBank/DDBJ databases">
        <authorList>
            <consortium name="Pathogen Informatics"/>
        </authorList>
    </citation>
    <scope>NUCLEOTIDE SEQUENCE [LARGE SCALE GENOMIC DNA]</scope>
</reference>
<feature type="region of interest" description="Disordered" evidence="1">
    <location>
        <begin position="234"/>
        <end position="264"/>
    </location>
</feature>
<organism evidence="4">
    <name type="scientific">Enterobius vermicularis</name>
    <name type="common">Human pinworm</name>
    <dbReference type="NCBI Taxonomy" id="51028"/>
    <lineage>
        <taxon>Eukaryota</taxon>
        <taxon>Metazoa</taxon>
        <taxon>Ecdysozoa</taxon>
        <taxon>Nematoda</taxon>
        <taxon>Chromadorea</taxon>
        <taxon>Rhabditida</taxon>
        <taxon>Spirurina</taxon>
        <taxon>Oxyuridomorpha</taxon>
        <taxon>Oxyuroidea</taxon>
        <taxon>Oxyuridae</taxon>
        <taxon>Enterobius</taxon>
    </lineage>
</organism>
<dbReference type="WBParaSite" id="EVEC_0001013501-mRNA-1">
    <property type="protein sequence ID" value="EVEC_0001013501-mRNA-1"/>
    <property type="gene ID" value="EVEC_0001013501"/>
</dbReference>
<evidence type="ECO:0000313" key="2">
    <source>
        <dbReference type="EMBL" id="VDD94729.1"/>
    </source>
</evidence>
<feature type="compositionally biased region" description="Low complexity" evidence="1">
    <location>
        <begin position="234"/>
        <end position="244"/>
    </location>
</feature>
<evidence type="ECO:0000256" key="1">
    <source>
        <dbReference type="SAM" id="MobiDB-lite"/>
    </source>
</evidence>
<evidence type="ECO:0000313" key="4">
    <source>
        <dbReference type="WBParaSite" id="EVEC_0001013501-mRNA-1"/>
    </source>
</evidence>
<dbReference type="AlphaFoldDB" id="A0A0N4VH34"/>
<proteinExistence type="predicted"/>
<evidence type="ECO:0000313" key="3">
    <source>
        <dbReference type="Proteomes" id="UP000274131"/>
    </source>
</evidence>
<reference evidence="4" key="1">
    <citation type="submission" date="2017-02" db="UniProtKB">
        <authorList>
            <consortium name="WormBaseParasite"/>
        </authorList>
    </citation>
    <scope>IDENTIFICATION</scope>
</reference>
<gene>
    <name evidence="2" type="ORF">EVEC_LOCUS9480</name>
</gene>
<dbReference type="OrthoDB" id="5825563at2759"/>
<name>A0A0N4VH34_ENTVE</name>